<sequence length="124" mass="14488">VWTALTTVEEIREWCFDLKEFKPETGFEFQFVVEHNGFQYDHRCKVTTVIPLKKLAYTWRYEGHEGDSLVTYELFAEGEKTRLKLTHVGLETFPSLPAFARKNFMEGWTSIIGSSLKECVEKTN</sequence>
<dbReference type="CDD" id="cd07814">
    <property type="entry name" value="SRPBCC_CalC_Aha1-like"/>
    <property type="match status" value="1"/>
</dbReference>
<dbReference type="Gene3D" id="3.30.530.20">
    <property type="match status" value="1"/>
</dbReference>
<dbReference type="Proteomes" id="UP000018837">
    <property type="component" value="Unassembled WGS sequence"/>
</dbReference>
<dbReference type="PATRIC" id="fig|1411148.3.peg.41"/>
<protein>
    <recommendedName>
        <fullName evidence="2">Activator of Hsp90 ATPase homologue 1/2-like C-terminal domain-containing protein</fullName>
    </recommendedName>
</protein>
<dbReference type="InterPro" id="IPR013538">
    <property type="entry name" value="ASHA1/2-like_C"/>
</dbReference>
<dbReference type="Pfam" id="PF08327">
    <property type="entry name" value="AHSA1"/>
    <property type="match status" value="1"/>
</dbReference>
<organism evidence="3 4">
    <name type="scientific">Tannerella sp. oral taxon BU063 isolate Cell 2</name>
    <dbReference type="NCBI Taxonomy" id="1411148"/>
    <lineage>
        <taxon>Bacteria</taxon>
        <taxon>Pseudomonadati</taxon>
        <taxon>Bacteroidota</taxon>
        <taxon>Bacteroidia</taxon>
        <taxon>Bacteroidales</taxon>
        <taxon>Tannerellaceae</taxon>
        <taxon>Tannerella</taxon>
    </lineage>
</organism>
<feature type="non-terminal residue" evidence="3">
    <location>
        <position position="1"/>
    </location>
</feature>
<dbReference type="InterPro" id="IPR023393">
    <property type="entry name" value="START-like_dom_sf"/>
</dbReference>
<reference evidence="3 4" key="1">
    <citation type="submission" date="2013-11" db="EMBL/GenBank/DDBJ databases">
        <title>Single cell genomics of uncultured Tannerella BU063 (oral taxon 286).</title>
        <authorList>
            <person name="Beall C.J."/>
            <person name="Campbell A.G."/>
            <person name="Griffen A.L."/>
            <person name="Podar M."/>
            <person name="Leys E.J."/>
        </authorList>
    </citation>
    <scope>NUCLEOTIDE SEQUENCE [LARGE SCALE GENOMIC DNA]</scope>
    <source>
        <strain evidence="3">Cell 2</strain>
    </source>
</reference>
<feature type="domain" description="Activator of Hsp90 ATPase homologue 1/2-like C-terminal" evidence="2">
    <location>
        <begin position="1"/>
        <end position="121"/>
    </location>
</feature>
<evidence type="ECO:0000313" key="4">
    <source>
        <dbReference type="Proteomes" id="UP000018837"/>
    </source>
</evidence>
<name>W2C7A2_9BACT</name>
<gene>
    <name evidence="3" type="ORF">N425_01010</name>
</gene>
<comment type="caution">
    <text evidence="3">The sequence shown here is derived from an EMBL/GenBank/DDBJ whole genome shotgun (WGS) entry which is preliminary data.</text>
</comment>
<evidence type="ECO:0000313" key="3">
    <source>
        <dbReference type="EMBL" id="ETK03010.1"/>
    </source>
</evidence>
<proteinExistence type="inferred from homology"/>
<dbReference type="AlphaFoldDB" id="W2C7A2"/>
<evidence type="ECO:0000259" key="2">
    <source>
        <dbReference type="Pfam" id="PF08327"/>
    </source>
</evidence>
<accession>W2C7A2</accession>
<evidence type="ECO:0000256" key="1">
    <source>
        <dbReference type="ARBA" id="ARBA00006817"/>
    </source>
</evidence>
<dbReference type="EMBL" id="AYUF01000214">
    <property type="protein sequence ID" value="ETK03010.1"/>
    <property type="molecule type" value="Genomic_DNA"/>
</dbReference>
<dbReference type="SUPFAM" id="SSF55961">
    <property type="entry name" value="Bet v1-like"/>
    <property type="match status" value="1"/>
</dbReference>
<comment type="similarity">
    <text evidence="1">Belongs to the AHA1 family.</text>
</comment>